<evidence type="ECO:0000313" key="5">
    <source>
        <dbReference type="Proteomes" id="UP000291022"/>
    </source>
</evidence>
<reference evidence="4" key="2">
    <citation type="submission" date="2025-08" db="UniProtKB">
        <authorList>
            <consortium name="Ensembl"/>
        </authorList>
    </citation>
    <scope>IDENTIFICATION</scope>
</reference>
<keyword evidence="5" id="KW-1185">Reference proteome</keyword>
<feature type="chain" id="PRO_5019197276" evidence="3">
    <location>
        <begin position="17"/>
        <end position="466"/>
    </location>
</feature>
<dbReference type="GeneTree" id="ENSGT00940000162680"/>
<organism evidence="4 5">
    <name type="scientific">Ursus americanus</name>
    <name type="common">American black bear</name>
    <name type="synonym">Euarctos americanus</name>
    <dbReference type="NCBI Taxonomy" id="9643"/>
    <lineage>
        <taxon>Eukaryota</taxon>
        <taxon>Metazoa</taxon>
        <taxon>Chordata</taxon>
        <taxon>Craniata</taxon>
        <taxon>Vertebrata</taxon>
        <taxon>Euteleostomi</taxon>
        <taxon>Mammalia</taxon>
        <taxon>Eutheria</taxon>
        <taxon>Laurasiatheria</taxon>
        <taxon>Carnivora</taxon>
        <taxon>Caniformia</taxon>
        <taxon>Ursidae</taxon>
        <taxon>Ursus</taxon>
    </lineage>
</organism>
<feature type="region of interest" description="Disordered" evidence="1">
    <location>
        <begin position="183"/>
        <end position="202"/>
    </location>
</feature>
<evidence type="ECO:0000256" key="2">
    <source>
        <dbReference type="SAM" id="Phobius"/>
    </source>
</evidence>
<protein>
    <submittedName>
        <fullName evidence="4">Uncharacterized protein</fullName>
    </submittedName>
</protein>
<keyword evidence="3" id="KW-0732">Signal</keyword>
<feature type="signal peptide" evidence="3">
    <location>
        <begin position="1"/>
        <end position="16"/>
    </location>
</feature>
<accession>A0A452SFN4</accession>
<reference evidence="5" key="1">
    <citation type="submission" date="2016-06" db="EMBL/GenBank/DDBJ databases">
        <title>De novo assembly and RNA-Seq shows season-dependent expression and editing in black bear kidneys.</title>
        <authorList>
            <person name="Korstanje R."/>
            <person name="Srivastava A."/>
            <person name="Sarsani V.K."/>
            <person name="Sheehan S.M."/>
            <person name="Seger R.L."/>
            <person name="Barter M.E."/>
            <person name="Lindqvist C."/>
            <person name="Brody L.C."/>
            <person name="Mullikin J.C."/>
        </authorList>
    </citation>
    <scope>NUCLEOTIDE SEQUENCE [LARGE SCALE GENOMIC DNA]</scope>
</reference>
<dbReference type="Proteomes" id="UP000291022">
    <property type="component" value="Unassembled WGS sequence"/>
</dbReference>
<proteinExistence type="predicted"/>
<feature type="transmembrane region" description="Helical" evidence="2">
    <location>
        <begin position="414"/>
        <end position="437"/>
    </location>
</feature>
<sequence>MRCSGWLLLWLGAARAILCSSSGSQAPFLPSLPLSLPAPSPQDANVTTPPSVLEPASPLIPPGTEGPWLSSCGASGRQGPTQTQCNKAHTGSSVVVTAGATKPLKGTQLWRQPAPRRLSAGSQLTELRDKGAKNHLSRAHGVFVSVVFSLGRGEPLQGACPGVSGSQLVCVGGSWAAEERAAMEGPQGLGSQRWAGPAGVAGAQAARRRAGAAAGGGRRRRAGLVEAAARGRLQAAPDKPENRSAAPGSGGSGAAAGEDAGRRGEVGALSNPAASHPAVAPRRGGDGPALLAGGRGGRPGLRRGLGRSRRLGGGGGACTAGGGGGGYRGRGRINHVAGKVSVPHPHPAISILLLIIMEIHGEVEIQLHLNCSHCLLKDCQWHAELWLAKCMCPEGMELAADITCMDLPTLPGPLVLLVIVVVTSTLSLLMVCGVLILGKEHPAGMADSRLPTSSLSCVWGPRDRRG</sequence>
<keyword evidence="2" id="KW-0812">Transmembrane</keyword>
<dbReference type="STRING" id="9643.ENSUAMP00000031281"/>
<evidence type="ECO:0000256" key="3">
    <source>
        <dbReference type="SAM" id="SignalP"/>
    </source>
</evidence>
<dbReference type="OMA" id="IMEIHGE"/>
<feature type="region of interest" description="Disordered" evidence="1">
    <location>
        <begin position="232"/>
        <end position="317"/>
    </location>
</feature>
<keyword evidence="2" id="KW-1133">Transmembrane helix</keyword>
<dbReference type="AlphaFoldDB" id="A0A452SFN4"/>
<name>A0A452SFN4_URSAM</name>
<keyword evidence="2" id="KW-0472">Membrane</keyword>
<feature type="compositionally biased region" description="Basic residues" evidence="1">
    <location>
        <begin position="300"/>
        <end position="310"/>
    </location>
</feature>
<dbReference type="Ensembl" id="ENSUAMT00000034893.1">
    <property type="protein sequence ID" value="ENSUAMP00000031281.1"/>
    <property type="gene ID" value="ENSUAMG00000024003.1"/>
</dbReference>
<evidence type="ECO:0000256" key="1">
    <source>
        <dbReference type="SAM" id="MobiDB-lite"/>
    </source>
</evidence>
<evidence type="ECO:0000313" key="4">
    <source>
        <dbReference type="Ensembl" id="ENSUAMP00000031281.1"/>
    </source>
</evidence>
<reference evidence="4" key="3">
    <citation type="submission" date="2025-09" db="UniProtKB">
        <authorList>
            <consortium name="Ensembl"/>
        </authorList>
    </citation>
    <scope>IDENTIFICATION</scope>
</reference>